<sequence length="1322" mass="141318">MSRTPPAKISRSPSSSTTTTTFKTLSIPFSGQPTSAAGIYLAYSAQPTSVLGMSKIGGSPASLVTTTSTRTTISPVSTILSSLTASTISGHHTGSAPMIVNVTNNRNVNSSKKSTTDLSKIRPQVQMTSKSRSTTISRHSVSAPSSRSHSRSNSPNSRSGSNTLAIHAHSPRSPRPNQTHSPTFSQSTTMTSSLFASASTSASSLPLLRRPSLRSGGATSTTSKSSKSTTSLSKMVGKIGSRLKVPFRGGSGLSRKGSVSPARNHVEGWKDETSKKDLGGENREEMKDSEMDVGPRSSVKQVEKRGDGIIGALGSANSIEKAKGGGDRGDKDEEVSEKNDVGANVVGMVNVGRETDQADAVKDNTNDILVDSPATFPPPSPHSHSRTPSVDGASLTMPRHVPPPLDLGSISRFNTVHVQPQQQQQSTSNAANAHLGLDAPQGVIVDRGRGVVSSSNSAPSTLRIIPIRPRTATTYDQPKSTTGLMGVYGLDARSASNPNLVLGAGLVPAPHLPRPLPPLPHGIAGGRNNPVHHSATHHQTHHQPRHHQTHSHSPIDSQRLHFPSSHFSNVQLPAGVRDNVGIQVHSGSLGPEIPPRKALQIVGSNGFHGEVPGAGEASDDTAISHKMEAETTTENSSRLIAVEMGETGYGSSSGGTTGMEPSRLRPINTSFSSNVSMCPASVTFTLSSTNLNPPSSVTTASSPLDSTYAATTMFSSPTGSPIHRPASKTAFSSPLATSPTATSPSTAVTYTSMTSTSTISDDDDDSELDSDKEARKQLEADRTRRRLEKLRRTLGDRVPAEVVLPKGTKAVLERKHTHSQSHPIPNGPELPPVIRPSKDRPGHLRPIRRASMTLSSFASSFKLRDDAKENKRSLDLQTTPPTSSVSSWLPMMMKLNSPSPMKRGTIREELDPASFLRASPRSPRAMSSYFPSSPTKDVQQRTSMFVDASGYVDPPLQPSRPVSQLMSPIVFSRPLSTKMESSRPTFYVPNEDGDHGEDDDEETKVAVVPNGLRDVTKRFRVGDEAYGGDDETDDEEELGTAHMHPQSWRGFNDALKGPQYKRTDCRSPLGAVDAHERSTSVSSEAQSMYSTPPLSVASVIISTVTTPTYQTGSALQSPLTALTSPPTTGTPTDPNEAPKTHRLPPQPKAASNPSLAVEQPIEQPLSHHTNQPIRQHTGAHPEATWLARSETPFSNIIAVTGSRRSSLEESDWETADQGGDDEQEGSPGARSRADSGKDGIIAGVRLFRARSTSRPQHPTTRSQSRLGDYLSEGESMKDGKAKRKSVRKEGSLVIRKERKQGWSGEWNCEDMQDVIQKLRALK</sequence>
<evidence type="ECO:0000313" key="2">
    <source>
        <dbReference type="Proteomes" id="UP000308600"/>
    </source>
</evidence>
<dbReference type="EMBL" id="ML208550">
    <property type="protein sequence ID" value="TFK62927.1"/>
    <property type="molecule type" value="Genomic_DNA"/>
</dbReference>
<organism evidence="1 2">
    <name type="scientific">Pluteus cervinus</name>
    <dbReference type="NCBI Taxonomy" id="181527"/>
    <lineage>
        <taxon>Eukaryota</taxon>
        <taxon>Fungi</taxon>
        <taxon>Dikarya</taxon>
        <taxon>Basidiomycota</taxon>
        <taxon>Agaricomycotina</taxon>
        <taxon>Agaricomycetes</taxon>
        <taxon>Agaricomycetidae</taxon>
        <taxon>Agaricales</taxon>
        <taxon>Pluteineae</taxon>
        <taxon>Pluteaceae</taxon>
        <taxon>Pluteus</taxon>
    </lineage>
</organism>
<keyword evidence="2" id="KW-1185">Reference proteome</keyword>
<name>A0ACD3AB31_9AGAR</name>
<reference evidence="1 2" key="1">
    <citation type="journal article" date="2019" name="Nat. Ecol. Evol.">
        <title>Megaphylogeny resolves global patterns of mushroom evolution.</title>
        <authorList>
            <person name="Varga T."/>
            <person name="Krizsan K."/>
            <person name="Foldi C."/>
            <person name="Dima B."/>
            <person name="Sanchez-Garcia M."/>
            <person name="Sanchez-Ramirez S."/>
            <person name="Szollosi G.J."/>
            <person name="Szarkandi J.G."/>
            <person name="Papp V."/>
            <person name="Albert L."/>
            <person name="Andreopoulos W."/>
            <person name="Angelini C."/>
            <person name="Antonin V."/>
            <person name="Barry K.W."/>
            <person name="Bougher N.L."/>
            <person name="Buchanan P."/>
            <person name="Buyck B."/>
            <person name="Bense V."/>
            <person name="Catcheside P."/>
            <person name="Chovatia M."/>
            <person name="Cooper J."/>
            <person name="Damon W."/>
            <person name="Desjardin D."/>
            <person name="Finy P."/>
            <person name="Geml J."/>
            <person name="Haridas S."/>
            <person name="Hughes K."/>
            <person name="Justo A."/>
            <person name="Karasinski D."/>
            <person name="Kautmanova I."/>
            <person name="Kiss B."/>
            <person name="Kocsube S."/>
            <person name="Kotiranta H."/>
            <person name="LaButti K.M."/>
            <person name="Lechner B.E."/>
            <person name="Liimatainen K."/>
            <person name="Lipzen A."/>
            <person name="Lukacs Z."/>
            <person name="Mihaltcheva S."/>
            <person name="Morgado L.N."/>
            <person name="Niskanen T."/>
            <person name="Noordeloos M.E."/>
            <person name="Ohm R.A."/>
            <person name="Ortiz-Santana B."/>
            <person name="Ovrebo C."/>
            <person name="Racz N."/>
            <person name="Riley R."/>
            <person name="Savchenko A."/>
            <person name="Shiryaev A."/>
            <person name="Soop K."/>
            <person name="Spirin V."/>
            <person name="Szebenyi C."/>
            <person name="Tomsovsky M."/>
            <person name="Tulloss R.E."/>
            <person name="Uehling J."/>
            <person name="Grigoriev I.V."/>
            <person name="Vagvolgyi C."/>
            <person name="Papp T."/>
            <person name="Martin F.M."/>
            <person name="Miettinen O."/>
            <person name="Hibbett D.S."/>
            <person name="Nagy L.G."/>
        </authorList>
    </citation>
    <scope>NUCLEOTIDE SEQUENCE [LARGE SCALE GENOMIC DNA]</scope>
    <source>
        <strain evidence="1 2">NL-1719</strain>
    </source>
</reference>
<proteinExistence type="predicted"/>
<evidence type="ECO:0000313" key="1">
    <source>
        <dbReference type="EMBL" id="TFK62927.1"/>
    </source>
</evidence>
<gene>
    <name evidence="1" type="ORF">BDN72DRAFT_882391</name>
</gene>
<dbReference type="Proteomes" id="UP000308600">
    <property type="component" value="Unassembled WGS sequence"/>
</dbReference>
<accession>A0ACD3AB31</accession>
<protein>
    <submittedName>
        <fullName evidence="1">Uncharacterized protein</fullName>
    </submittedName>
</protein>